<dbReference type="InterPro" id="IPR051242">
    <property type="entry name" value="WD-EF-hand_domain"/>
</dbReference>
<reference evidence="6 7" key="1">
    <citation type="submission" date="2024-04" db="EMBL/GenBank/DDBJ databases">
        <title>Tritrichomonas musculus Genome.</title>
        <authorList>
            <person name="Alves-Ferreira E."/>
            <person name="Grigg M."/>
            <person name="Lorenzi H."/>
            <person name="Galac M."/>
        </authorList>
    </citation>
    <scope>NUCLEOTIDE SEQUENCE [LARGE SCALE GENOMIC DNA]</scope>
    <source>
        <strain evidence="6 7">EAF2021</strain>
    </source>
</reference>
<keyword evidence="1" id="KW-0677">Repeat</keyword>
<feature type="region of interest" description="Disordered" evidence="4">
    <location>
        <begin position="1"/>
        <end position="24"/>
    </location>
</feature>
<dbReference type="PANTHER" id="PTHR44324:SF4">
    <property type="entry name" value="WD40 REPEAT DOMAIN 95"/>
    <property type="match status" value="1"/>
</dbReference>
<dbReference type="PROSITE" id="PS50222">
    <property type="entry name" value="EF_HAND_2"/>
    <property type="match status" value="2"/>
</dbReference>
<keyword evidence="2" id="KW-0106">Calcium</keyword>
<evidence type="ECO:0000256" key="1">
    <source>
        <dbReference type="ARBA" id="ARBA00022737"/>
    </source>
</evidence>
<feature type="domain" description="EF-hand" evidence="5">
    <location>
        <begin position="72"/>
        <end position="107"/>
    </location>
</feature>
<dbReference type="SUPFAM" id="SSF50978">
    <property type="entry name" value="WD40 repeat-like"/>
    <property type="match status" value="2"/>
</dbReference>
<gene>
    <name evidence="6" type="ORF">M9Y10_006124</name>
</gene>
<evidence type="ECO:0000313" key="6">
    <source>
        <dbReference type="EMBL" id="KAK8875946.1"/>
    </source>
</evidence>
<feature type="repeat" description="WD" evidence="3">
    <location>
        <begin position="293"/>
        <end position="334"/>
    </location>
</feature>
<feature type="domain" description="EF-hand" evidence="5">
    <location>
        <begin position="33"/>
        <end position="68"/>
    </location>
</feature>
<keyword evidence="7" id="KW-1185">Reference proteome</keyword>
<dbReference type="Gene3D" id="2.130.10.10">
    <property type="entry name" value="YVTN repeat-like/Quinoprotein amine dehydrogenase"/>
    <property type="match status" value="4"/>
</dbReference>
<dbReference type="SMART" id="SM00320">
    <property type="entry name" value="WD40"/>
    <property type="match status" value="5"/>
</dbReference>
<comment type="caution">
    <text evidence="6">The sequence shown here is derived from an EMBL/GenBank/DDBJ whole genome shotgun (WGS) entry which is preliminary data.</text>
</comment>
<dbReference type="PROSITE" id="PS50294">
    <property type="entry name" value="WD_REPEATS_REGION"/>
    <property type="match status" value="1"/>
</dbReference>
<organism evidence="6 7">
    <name type="scientific">Tritrichomonas musculus</name>
    <dbReference type="NCBI Taxonomy" id="1915356"/>
    <lineage>
        <taxon>Eukaryota</taxon>
        <taxon>Metamonada</taxon>
        <taxon>Parabasalia</taxon>
        <taxon>Tritrichomonadida</taxon>
        <taxon>Tritrichomonadidae</taxon>
        <taxon>Tritrichomonas</taxon>
    </lineage>
</organism>
<dbReference type="CDD" id="cd00051">
    <property type="entry name" value="EFh"/>
    <property type="match status" value="1"/>
</dbReference>
<keyword evidence="3" id="KW-0853">WD repeat</keyword>
<dbReference type="InterPro" id="IPR018247">
    <property type="entry name" value="EF_Hand_1_Ca_BS"/>
</dbReference>
<dbReference type="Proteomes" id="UP001470230">
    <property type="component" value="Unassembled WGS sequence"/>
</dbReference>
<evidence type="ECO:0000256" key="2">
    <source>
        <dbReference type="ARBA" id="ARBA00022837"/>
    </source>
</evidence>
<dbReference type="Gene3D" id="1.10.238.10">
    <property type="entry name" value="EF-hand"/>
    <property type="match status" value="1"/>
</dbReference>
<evidence type="ECO:0000256" key="3">
    <source>
        <dbReference type="PROSITE-ProRule" id="PRU00221"/>
    </source>
</evidence>
<sequence length="930" mass="105289">MNESKKSISSETKESNLNPNSSEIELESIPGDKWIDKLKYAFDEIDTNRTGSISFEQWMSSRLRLLVSNEPVTEKQMKEIFNTIDINCDNSIQWNELVDFLLTNNTGIGSQSVEKKLKISFVAPNDLILRKSKRQSANFKIIFLPAHGEIVTLSDAAITFWSPEDCDPICTFTDNDAFVDFCDLKCLSKIVIAKSNRQLIFFDIRTHKKINFTVSAALDNSEIPKMTYKEAKSSIVSRNIRQIPLFNTPTTIYAHDTQPLLFVGDDDGNIEIIKIMTSGSSKLTWSSTRINQIKLHNDDVTQIQYLNDNEVYCSSSLDGTFQLWRYTHSDNQLQRAYKVSIRNSTPILTFVYDSRTKDVVFTTPNHFFGVWRTFTTHQELIETKSDVFQTLQIIQLSKDSSICVAISKGNSIALYRMPSMEIITSHYLGLQHELCPPRSALYLSGDLYLAGSFLSRWSCINNTDEDLSAHKSPIVDVMTNDVFGRVLSIDQYGEFISWDIQNGKKICVVSINELHAIVLCAVMDKLGRRIAVGYSNGAVKFYSANSGTFLAEIEKDAVTGGCNYVLFDTIFNTDRIICCSANHYAVLFEDLSGHRVRFVRKFIGHTEPVTRCAVIKGKFLLTIGAEHELFLWNIQMQNPTIKYNLPNDPTVALDLPNNNDIFLCGDVMGNINLMRLDSPNPVSTFKGIGMSIKSPLTTLFICPKSSFLISGNLHGYIKYWSIQDGGKFIEQRRFRAHNEAILSISFSEDFNVMVTGSRDEEIKIWSLEPLALLGSLGKEHKFVLADQTTWESFEPLPDDPFHFMDKFQADIAVYDRERLHSIRSEKSPGNVATVKSDRKSEGDVNSNREVPFSLENVTRMCESMEDLCLSGRKYLELAAKKDDEMSKSASIKEPPPVEIDIVDNNLITDAIQMIKQARSRPKIWRPKGKA</sequence>
<dbReference type="EMBL" id="JAPFFF010000012">
    <property type="protein sequence ID" value="KAK8875946.1"/>
    <property type="molecule type" value="Genomic_DNA"/>
</dbReference>
<accession>A0ABR2JDU5</accession>
<dbReference type="Pfam" id="PF13499">
    <property type="entry name" value="EF-hand_7"/>
    <property type="match status" value="1"/>
</dbReference>
<evidence type="ECO:0000256" key="4">
    <source>
        <dbReference type="SAM" id="MobiDB-lite"/>
    </source>
</evidence>
<name>A0ABR2JDU5_9EUKA</name>
<evidence type="ECO:0000259" key="5">
    <source>
        <dbReference type="PROSITE" id="PS50222"/>
    </source>
</evidence>
<dbReference type="PROSITE" id="PS50082">
    <property type="entry name" value="WD_REPEATS_2"/>
    <property type="match status" value="2"/>
</dbReference>
<feature type="repeat" description="WD" evidence="3">
    <location>
        <begin position="734"/>
        <end position="768"/>
    </location>
</feature>
<dbReference type="PANTHER" id="PTHR44324">
    <property type="entry name" value="WD40 REPEAT DOMAIN 95"/>
    <property type="match status" value="1"/>
</dbReference>
<dbReference type="InterPro" id="IPR036322">
    <property type="entry name" value="WD40_repeat_dom_sf"/>
</dbReference>
<evidence type="ECO:0000313" key="7">
    <source>
        <dbReference type="Proteomes" id="UP001470230"/>
    </source>
</evidence>
<proteinExistence type="predicted"/>
<feature type="compositionally biased region" description="Basic and acidic residues" evidence="4">
    <location>
        <begin position="1"/>
        <end position="14"/>
    </location>
</feature>
<dbReference type="InterPro" id="IPR015943">
    <property type="entry name" value="WD40/YVTN_repeat-like_dom_sf"/>
</dbReference>
<dbReference type="SUPFAM" id="SSF47473">
    <property type="entry name" value="EF-hand"/>
    <property type="match status" value="1"/>
</dbReference>
<dbReference type="Pfam" id="PF00400">
    <property type="entry name" value="WD40"/>
    <property type="match status" value="2"/>
</dbReference>
<protein>
    <recommendedName>
        <fullName evidence="5">EF-hand domain-containing protein</fullName>
    </recommendedName>
</protein>
<feature type="region of interest" description="Disordered" evidence="4">
    <location>
        <begin position="825"/>
        <end position="847"/>
    </location>
</feature>
<dbReference type="InterPro" id="IPR002048">
    <property type="entry name" value="EF_hand_dom"/>
</dbReference>
<dbReference type="PROSITE" id="PS00018">
    <property type="entry name" value="EF_HAND_1"/>
    <property type="match status" value="1"/>
</dbReference>
<dbReference type="InterPro" id="IPR001680">
    <property type="entry name" value="WD40_rpt"/>
</dbReference>
<dbReference type="InterPro" id="IPR011992">
    <property type="entry name" value="EF-hand-dom_pair"/>
</dbReference>